<accession>A0A453JIE1</accession>
<reference evidence="1" key="4">
    <citation type="submission" date="2019-03" db="UniProtKB">
        <authorList>
            <consortium name="EnsemblPlants"/>
        </authorList>
    </citation>
    <scope>IDENTIFICATION</scope>
</reference>
<proteinExistence type="predicted"/>
<dbReference type="EnsemblPlants" id="AET5Gv20047200.4">
    <property type="protein sequence ID" value="AET5Gv20047200.4"/>
    <property type="gene ID" value="AET5Gv20047200"/>
</dbReference>
<reference evidence="1" key="5">
    <citation type="journal article" date="2021" name="G3 (Bethesda)">
        <title>Aegilops tauschii genome assembly Aet v5.0 features greater sequence contiguity and improved annotation.</title>
        <authorList>
            <person name="Wang L."/>
            <person name="Zhu T."/>
            <person name="Rodriguez J.C."/>
            <person name="Deal K.R."/>
            <person name="Dubcovsky J."/>
            <person name="McGuire P.E."/>
            <person name="Lux T."/>
            <person name="Spannagl M."/>
            <person name="Mayer K.F.X."/>
            <person name="Baldrich P."/>
            <person name="Meyers B.C."/>
            <person name="Huo N."/>
            <person name="Gu Y.Q."/>
            <person name="Zhou H."/>
            <person name="Devos K.M."/>
            <person name="Bennetzen J.L."/>
            <person name="Unver T."/>
            <person name="Budak H."/>
            <person name="Gulick P.J."/>
            <person name="Galiba G."/>
            <person name="Kalapos B."/>
            <person name="Nelson D.R."/>
            <person name="Li P."/>
            <person name="You F.M."/>
            <person name="Luo M.C."/>
            <person name="Dvorak J."/>
        </authorList>
    </citation>
    <scope>NUCLEOTIDE SEQUENCE [LARGE SCALE GENOMIC DNA]</scope>
    <source>
        <strain evidence="1">cv. AL8/78</strain>
    </source>
</reference>
<evidence type="ECO:0000313" key="1">
    <source>
        <dbReference type="EnsemblPlants" id="AET5Gv20047200.4"/>
    </source>
</evidence>
<name>A0A453JIE1_AEGTS</name>
<sequence>QIDSVLMAKIMEIEYKFKSGHCCPFIFVVFFLRHIYSSQAGLVLSGSLMCSPLQSCKFIFIDSI</sequence>
<evidence type="ECO:0000313" key="2">
    <source>
        <dbReference type="Proteomes" id="UP000015105"/>
    </source>
</evidence>
<dbReference type="AlphaFoldDB" id="A0A453JIE1"/>
<protein>
    <submittedName>
        <fullName evidence="1">Uncharacterized protein</fullName>
    </submittedName>
</protein>
<reference evidence="2" key="2">
    <citation type="journal article" date="2017" name="Nat. Plants">
        <title>The Aegilops tauschii genome reveals multiple impacts of transposons.</title>
        <authorList>
            <person name="Zhao G."/>
            <person name="Zou C."/>
            <person name="Li K."/>
            <person name="Wang K."/>
            <person name="Li T."/>
            <person name="Gao L."/>
            <person name="Zhang X."/>
            <person name="Wang H."/>
            <person name="Yang Z."/>
            <person name="Liu X."/>
            <person name="Jiang W."/>
            <person name="Mao L."/>
            <person name="Kong X."/>
            <person name="Jiao Y."/>
            <person name="Jia J."/>
        </authorList>
    </citation>
    <scope>NUCLEOTIDE SEQUENCE [LARGE SCALE GENOMIC DNA]</scope>
    <source>
        <strain evidence="2">cv. AL8/78</strain>
    </source>
</reference>
<dbReference type="Proteomes" id="UP000015105">
    <property type="component" value="Chromosome 5D"/>
</dbReference>
<keyword evidence="2" id="KW-1185">Reference proteome</keyword>
<dbReference type="Gramene" id="AET5Gv20047200.4">
    <property type="protein sequence ID" value="AET5Gv20047200.4"/>
    <property type="gene ID" value="AET5Gv20047200"/>
</dbReference>
<reference evidence="1" key="3">
    <citation type="journal article" date="2017" name="Nature">
        <title>Genome sequence of the progenitor of the wheat D genome Aegilops tauschii.</title>
        <authorList>
            <person name="Luo M.C."/>
            <person name="Gu Y.Q."/>
            <person name="Puiu D."/>
            <person name="Wang H."/>
            <person name="Twardziok S.O."/>
            <person name="Deal K.R."/>
            <person name="Huo N."/>
            <person name="Zhu T."/>
            <person name="Wang L."/>
            <person name="Wang Y."/>
            <person name="McGuire P.E."/>
            <person name="Liu S."/>
            <person name="Long H."/>
            <person name="Ramasamy R.K."/>
            <person name="Rodriguez J.C."/>
            <person name="Van S.L."/>
            <person name="Yuan L."/>
            <person name="Wang Z."/>
            <person name="Xia Z."/>
            <person name="Xiao L."/>
            <person name="Anderson O.D."/>
            <person name="Ouyang S."/>
            <person name="Liang Y."/>
            <person name="Zimin A.V."/>
            <person name="Pertea G."/>
            <person name="Qi P."/>
            <person name="Bennetzen J.L."/>
            <person name="Dai X."/>
            <person name="Dawson M.W."/>
            <person name="Muller H.G."/>
            <person name="Kugler K."/>
            <person name="Rivarola-Duarte L."/>
            <person name="Spannagl M."/>
            <person name="Mayer K.F.X."/>
            <person name="Lu F.H."/>
            <person name="Bevan M.W."/>
            <person name="Leroy P."/>
            <person name="Li P."/>
            <person name="You F.M."/>
            <person name="Sun Q."/>
            <person name="Liu Z."/>
            <person name="Lyons E."/>
            <person name="Wicker T."/>
            <person name="Salzberg S.L."/>
            <person name="Devos K.M."/>
            <person name="Dvorak J."/>
        </authorList>
    </citation>
    <scope>NUCLEOTIDE SEQUENCE [LARGE SCALE GENOMIC DNA]</scope>
    <source>
        <strain evidence="1">cv. AL8/78</strain>
    </source>
</reference>
<organism evidence="1 2">
    <name type="scientific">Aegilops tauschii subsp. strangulata</name>
    <name type="common">Goatgrass</name>
    <dbReference type="NCBI Taxonomy" id="200361"/>
    <lineage>
        <taxon>Eukaryota</taxon>
        <taxon>Viridiplantae</taxon>
        <taxon>Streptophyta</taxon>
        <taxon>Embryophyta</taxon>
        <taxon>Tracheophyta</taxon>
        <taxon>Spermatophyta</taxon>
        <taxon>Magnoliopsida</taxon>
        <taxon>Liliopsida</taxon>
        <taxon>Poales</taxon>
        <taxon>Poaceae</taxon>
        <taxon>BOP clade</taxon>
        <taxon>Pooideae</taxon>
        <taxon>Triticodae</taxon>
        <taxon>Triticeae</taxon>
        <taxon>Triticinae</taxon>
        <taxon>Aegilops</taxon>
    </lineage>
</organism>
<reference evidence="2" key="1">
    <citation type="journal article" date="2014" name="Science">
        <title>Ancient hybridizations among the ancestral genomes of bread wheat.</title>
        <authorList>
            <consortium name="International Wheat Genome Sequencing Consortium,"/>
            <person name="Marcussen T."/>
            <person name="Sandve S.R."/>
            <person name="Heier L."/>
            <person name="Spannagl M."/>
            <person name="Pfeifer M."/>
            <person name="Jakobsen K.S."/>
            <person name="Wulff B.B."/>
            <person name="Steuernagel B."/>
            <person name="Mayer K.F."/>
            <person name="Olsen O.A."/>
        </authorList>
    </citation>
    <scope>NUCLEOTIDE SEQUENCE [LARGE SCALE GENOMIC DNA]</scope>
    <source>
        <strain evidence="2">cv. AL8/78</strain>
    </source>
</reference>